<name>A0A0L6V5F7_9BASI</name>
<dbReference type="VEuPathDB" id="FungiDB:VP01_2527g1"/>
<dbReference type="EMBL" id="LAVV01007422">
    <property type="protein sequence ID" value="KNZ55983.1"/>
    <property type="molecule type" value="Genomic_DNA"/>
</dbReference>
<sequence>MSESQRTNHTESSNTGAVIEDNNRPCYHQLDAIFREKENINSMFEFNHSDPHAKISDNGVGAMVGNKSISLENEDNEANMQSLDWLNQHHYCVWMKQMKKLIKNQIQLLQALNCQDHLRVNPKHQLGDLAVPMLCCFQTQLRQRSKELRKKPNKPQDKRHLQDWGWTKMNLERSNMKHELRPNGASSLSGRENIISKRKIK</sequence>
<dbReference type="Proteomes" id="UP000037035">
    <property type="component" value="Unassembled WGS sequence"/>
</dbReference>
<feature type="compositionally biased region" description="Polar residues" evidence="1">
    <location>
        <begin position="1"/>
        <end position="16"/>
    </location>
</feature>
<keyword evidence="3" id="KW-1185">Reference proteome</keyword>
<evidence type="ECO:0000313" key="2">
    <source>
        <dbReference type="EMBL" id="KNZ55983.1"/>
    </source>
</evidence>
<dbReference type="AlphaFoldDB" id="A0A0L6V5F7"/>
<gene>
    <name evidence="2" type="ORF">VP01_2527g1</name>
</gene>
<organism evidence="2 3">
    <name type="scientific">Puccinia sorghi</name>
    <dbReference type="NCBI Taxonomy" id="27349"/>
    <lineage>
        <taxon>Eukaryota</taxon>
        <taxon>Fungi</taxon>
        <taxon>Dikarya</taxon>
        <taxon>Basidiomycota</taxon>
        <taxon>Pucciniomycotina</taxon>
        <taxon>Pucciniomycetes</taxon>
        <taxon>Pucciniales</taxon>
        <taxon>Pucciniaceae</taxon>
        <taxon>Puccinia</taxon>
    </lineage>
</organism>
<protein>
    <submittedName>
        <fullName evidence="2">Uncharacterized protein</fullName>
    </submittedName>
</protein>
<feature type="region of interest" description="Disordered" evidence="1">
    <location>
        <begin position="145"/>
        <end position="201"/>
    </location>
</feature>
<proteinExistence type="predicted"/>
<feature type="compositionally biased region" description="Basic and acidic residues" evidence="1">
    <location>
        <begin position="170"/>
        <end position="181"/>
    </location>
</feature>
<evidence type="ECO:0000313" key="3">
    <source>
        <dbReference type="Proteomes" id="UP000037035"/>
    </source>
</evidence>
<accession>A0A0L6V5F7</accession>
<evidence type="ECO:0000256" key="1">
    <source>
        <dbReference type="SAM" id="MobiDB-lite"/>
    </source>
</evidence>
<comment type="caution">
    <text evidence="2">The sequence shown here is derived from an EMBL/GenBank/DDBJ whole genome shotgun (WGS) entry which is preliminary data.</text>
</comment>
<reference evidence="2 3" key="1">
    <citation type="submission" date="2015-08" db="EMBL/GenBank/DDBJ databases">
        <title>Next Generation Sequencing and Analysis of the Genome of Puccinia sorghi L Schw, the Causal Agent of Maize Common Rust.</title>
        <authorList>
            <person name="Rochi L."/>
            <person name="Burguener G."/>
            <person name="Darino M."/>
            <person name="Turjanski A."/>
            <person name="Kreff E."/>
            <person name="Dieguez M.J."/>
            <person name="Sacco F."/>
        </authorList>
    </citation>
    <scope>NUCLEOTIDE SEQUENCE [LARGE SCALE GENOMIC DNA]</scope>
    <source>
        <strain evidence="2 3">RO10H11247</strain>
    </source>
</reference>
<feature type="region of interest" description="Disordered" evidence="1">
    <location>
        <begin position="1"/>
        <end position="21"/>
    </location>
</feature>